<dbReference type="Proteomes" id="UP000825483">
    <property type="component" value="Unassembled WGS sequence"/>
</dbReference>
<comment type="caution">
    <text evidence="1">The sequence shown here is derived from an EMBL/GenBank/DDBJ whole genome shotgun (WGS) entry which is preliminary data.</text>
</comment>
<keyword evidence="2" id="KW-1185">Reference proteome</keyword>
<gene>
    <name evidence="1" type="ORF">PRLR5076_07160</name>
</gene>
<evidence type="ECO:0000313" key="2">
    <source>
        <dbReference type="Proteomes" id="UP000825483"/>
    </source>
</evidence>
<name>A0A9R1C8A2_9BACT</name>
<evidence type="ECO:0000313" key="1">
    <source>
        <dbReference type="EMBL" id="GJG57865.1"/>
    </source>
</evidence>
<reference evidence="1" key="1">
    <citation type="journal article" date="2022" name="Int. J. Syst. Evol. Microbiol.">
        <title>Prevotella lacticifex sp. nov., isolated from the rumen of cows.</title>
        <authorList>
            <person name="Shinkai T."/>
            <person name="Ikeyama N."/>
            <person name="Kumagai M."/>
            <person name="Ohmori H."/>
            <person name="Sakamoto M."/>
            <person name="Ohkuma M."/>
            <person name="Mitsumori M."/>
        </authorList>
    </citation>
    <scope>NUCLEOTIDE SEQUENCE</scope>
    <source>
        <strain evidence="1">R5076</strain>
    </source>
</reference>
<protein>
    <submittedName>
        <fullName evidence="1">Uncharacterized protein</fullName>
    </submittedName>
</protein>
<sequence length="74" mass="8095">MIPLAGCRLSVVKFAESARYAEFSGTENLTGMPDKQGKVQVIVKDNTIWCTQKAMAQLFGVGIPAISKHLKKKN</sequence>
<proteinExistence type="predicted"/>
<accession>A0A9R1C8A2</accession>
<dbReference type="EMBL" id="BPUB01000001">
    <property type="protein sequence ID" value="GJG57865.1"/>
    <property type="molecule type" value="Genomic_DNA"/>
</dbReference>
<organism evidence="1 2">
    <name type="scientific">Prevotella lacticifex</name>
    <dbReference type="NCBI Taxonomy" id="2854755"/>
    <lineage>
        <taxon>Bacteria</taxon>
        <taxon>Pseudomonadati</taxon>
        <taxon>Bacteroidota</taxon>
        <taxon>Bacteroidia</taxon>
        <taxon>Bacteroidales</taxon>
        <taxon>Prevotellaceae</taxon>
        <taxon>Prevotella</taxon>
    </lineage>
</organism>
<dbReference type="AlphaFoldDB" id="A0A9R1C8A2"/>